<evidence type="ECO:0000313" key="8">
    <source>
        <dbReference type="EMBL" id="OXM84294.1"/>
    </source>
</evidence>
<comment type="cofactor">
    <cofactor evidence="7">
        <name>Zn(2+)</name>
        <dbReference type="ChEBI" id="CHEBI:29105"/>
    </cofactor>
    <text evidence="7">Binds 1 zinc ion per subunit.</text>
</comment>
<dbReference type="GO" id="GO:0045892">
    <property type="term" value="P:negative regulation of DNA-templated transcription"/>
    <property type="evidence" value="ECO:0007669"/>
    <property type="project" value="TreeGrafter"/>
</dbReference>
<evidence type="ECO:0000256" key="2">
    <source>
        <dbReference type="ARBA" id="ARBA00022491"/>
    </source>
</evidence>
<feature type="binding site" evidence="7">
    <location>
        <position position="137"/>
    </location>
    <ligand>
        <name>Zn(2+)</name>
        <dbReference type="ChEBI" id="CHEBI:29105"/>
    </ligand>
</feature>
<organism evidence="8 9">
    <name type="scientific">Paenibacillus rigui</name>
    <dbReference type="NCBI Taxonomy" id="554312"/>
    <lineage>
        <taxon>Bacteria</taxon>
        <taxon>Bacillati</taxon>
        <taxon>Bacillota</taxon>
        <taxon>Bacilli</taxon>
        <taxon>Bacillales</taxon>
        <taxon>Paenibacillaceae</taxon>
        <taxon>Paenibacillus</taxon>
    </lineage>
</organism>
<keyword evidence="6" id="KW-0804">Transcription</keyword>
<dbReference type="InterPro" id="IPR036388">
    <property type="entry name" value="WH-like_DNA-bd_sf"/>
</dbReference>
<proteinExistence type="inferred from homology"/>
<dbReference type="PANTHER" id="PTHR33202:SF7">
    <property type="entry name" value="FERRIC UPTAKE REGULATION PROTEIN"/>
    <property type="match status" value="1"/>
</dbReference>
<dbReference type="GO" id="GO:0008270">
    <property type="term" value="F:zinc ion binding"/>
    <property type="evidence" value="ECO:0007669"/>
    <property type="project" value="TreeGrafter"/>
</dbReference>
<dbReference type="GO" id="GO:0003700">
    <property type="term" value="F:DNA-binding transcription factor activity"/>
    <property type="evidence" value="ECO:0007669"/>
    <property type="project" value="InterPro"/>
</dbReference>
<evidence type="ECO:0000256" key="7">
    <source>
        <dbReference type="PIRSR" id="PIRSR602481-1"/>
    </source>
</evidence>
<feature type="binding site" evidence="7">
    <location>
        <position position="101"/>
    </location>
    <ligand>
        <name>Zn(2+)</name>
        <dbReference type="ChEBI" id="CHEBI:29105"/>
    </ligand>
</feature>
<evidence type="ECO:0000256" key="5">
    <source>
        <dbReference type="ARBA" id="ARBA00023125"/>
    </source>
</evidence>
<dbReference type="Proteomes" id="UP000215509">
    <property type="component" value="Unassembled WGS sequence"/>
</dbReference>
<keyword evidence="5" id="KW-0238">DNA-binding</keyword>
<comment type="similarity">
    <text evidence="1">Belongs to the Fur family.</text>
</comment>
<comment type="caution">
    <text evidence="8">The sequence shown here is derived from an EMBL/GenBank/DDBJ whole genome shotgun (WGS) entry which is preliminary data.</text>
</comment>
<accession>A0A229ULW4</accession>
<evidence type="ECO:0000313" key="9">
    <source>
        <dbReference type="Proteomes" id="UP000215509"/>
    </source>
</evidence>
<dbReference type="InterPro" id="IPR036390">
    <property type="entry name" value="WH_DNA-bd_sf"/>
</dbReference>
<keyword evidence="9" id="KW-1185">Reference proteome</keyword>
<sequence>MNLTYGNAYDRLTAEGIRMTHQRKIILDYLYERRVSHPTAEELFEAIYVQFPKVVSRPTIYKNIHLLQSFGLLKACYIAHSPIARYDTRVLPHHHLHCTYCGSISDLEGGVVVPHATIPGFQAESVYMEISGICEACSRTLPGQKEWALAM</sequence>
<evidence type="ECO:0000256" key="3">
    <source>
        <dbReference type="ARBA" id="ARBA00022833"/>
    </source>
</evidence>
<feature type="binding site" evidence="7">
    <location>
        <position position="134"/>
    </location>
    <ligand>
        <name>Zn(2+)</name>
        <dbReference type="ChEBI" id="CHEBI:29105"/>
    </ligand>
</feature>
<dbReference type="OrthoDB" id="8659436at2"/>
<dbReference type="AlphaFoldDB" id="A0A229ULW4"/>
<dbReference type="InterPro" id="IPR043135">
    <property type="entry name" value="Fur_C"/>
</dbReference>
<dbReference type="RefSeq" id="WP_094016866.1">
    <property type="nucleotide sequence ID" value="NZ_NMQW01000033.1"/>
</dbReference>
<dbReference type="SUPFAM" id="SSF46785">
    <property type="entry name" value="Winged helix' DNA-binding domain"/>
    <property type="match status" value="1"/>
</dbReference>
<gene>
    <name evidence="8" type="ORF">CF651_21150</name>
</gene>
<protein>
    <submittedName>
        <fullName evidence="8">Fur family transcriptional regulator</fullName>
    </submittedName>
</protein>
<keyword evidence="4" id="KW-0805">Transcription regulation</keyword>
<dbReference type="CDD" id="cd07153">
    <property type="entry name" value="Fur_like"/>
    <property type="match status" value="1"/>
</dbReference>
<keyword evidence="3 7" id="KW-0862">Zinc</keyword>
<dbReference type="GO" id="GO:1900376">
    <property type="term" value="P:regulation of secondary metabolite biosynthetic process"/>
    <property type="evidence" value="ECO:0007669"/>
    <property type="project" value="TreeGrafter"/>
</dbReference>
<feature type="binding site" evidence="7">
    <location>
        <position position="98"/>
    </location>
    <ligand>
        <name>Zn(2+)</name>
        <dbReference type="ChEBI" id="CHEBI:29105"/>
    </ligand>
</feature>
<dbReference type="EMBL" id="NMQW01000033">
    <property type="protein sequence ID" value="OXM84294.1"/>
    <property type="molecule type" value="Genomic_DNA"/>
</dbReference>
<dbReference type="Gene3D" id="1.10.10.10">
    <property type="entry name" value="Winged helix-like DNA-binding domain superfamily/Winged helix DNA-binding domain"/>
    <property type="match status" value="1"/>
</dbReference>
<keyword evidence="2" id="KW-0678">Repressor</keyword>
<evidence type="ECO:0000256" key="1">
    <source>
        <dbReference type="ARBA" id="ARBA00007957"/>
    </source>
</evidence>
<dbReference type="Pfam" id="PF01475">
    <property type="entry name" value="FUR"/>
    <property type="match status" value="1"/>
</dbReference>
<dbReference type="Gene3D" id="3.30.1490.190">
    <property type="match status" value="1"/>
</dbReference>
<evidence type="ECO:0000256" key="4">
    <source>
        <dbReference type="ARBA" id="ARBA00023015"/>
    </source>
</evidence>
<dbReference type="PANTHER" id="PTHR33202">
    <property type="entry name" value="ZINC UPTAKE REGULATION PROTEIN"/>
    <property type="match status" value="1"/>
</dbReference>
<evidence type="ECO:0000256" key="6">
    <source>
        <dbReference type="ARBA" id="ARBA00023163"/>
    </source>
</evidence>
<reference evidence="8 9" key="1">
    <citation type="submission" date="2017-07" db="EMBL/GenBank/DDBJ databases">
        <title>Genome sequencing and assembly of Paenibacillus rigui.</title>
        <authorList>
            <person name="Mayilraj S."/>
        </authorList>
    </citation>
    <scope>NUCLEOTIDE SEQUENCE [LARGE SCALE GENOMIC DNA]</scope>
    <source>
        <strain evidence="8 9">JCM 16352</strain>
    </source>
</reference>
<dbReference type="GO" id="GO:0000976">
    <property type="term" value="F:transcription cis-regulatory region binding"/>
    <property type="evidence" value="ECO:0007669"/>
    <property type="project" value="TreeGrafter"/>
</dbReference>
<keyword evidence="7" id="KW-0479">Metal-binding</keyword>
<name>A0A229ULW4_9BACL</name>
<dbReference type="InterPro" id="IPR002481">
    <property type="entry name" value="FUR"/>
</dbReference>